<gene>
    <name evidence="5" type="ORF">B7P33_12600</name>
</gene>
<keyword evidence="3" id="KW-0804">Transcription</keyword>
<evidence type="ECO:0000313" key="5">
    <source>
        <dbReference type="EMBL" id="PCE64073.1"/>
    </source>
</evidence>
<comment type="caution">
    <text evidence="5">The sequence shown here is derived from an EMBL/GenBank/DDBJ whole genome shotgun (WGS) entry which is preliminary data.</text>
</comment>
<dbReference type="Pfam" id="PF20240">
    <property type="entry name" value="DUF6597"/>
    <property type="match status" value="1"/>
</dbReference>
<organism evidence="5 6">
    <name type="scientific">Sediminicola luteus</name>
    <dbReference type="NCBI Taxonomy" id="319238"/>
    <lineage>
        <taxon>Bacteria</taxon>
        <taxon>Pseudomonadati</taxon>
        <taxon>Bacteroidota</taxon>
        <taxon>Flavobacteriia</taxon>
        <taxon>Flavobacteriales</taxon>
        <taxon>Flavobacteriaceae</taxon>
        <taxon>Sediminicola</taxon>
    </lineage>
</organism>
<dbReference type="InterPro" id="IPR046532">
    <property type="entry name" value="DUF6597"/>
</dbReference>
<feature type="domain" description="HTH araC/xylS-type" evidence="4">
    <location>
        <begin position="158"/>
        <end position="260"/>
    </location>
</feature>
<dbReference type="PROSITE" id="PS00041">
    <property type="entry name" value="HTH_ARAC_FAMILY_1"/>
    <property type="match status" value="1"/>
</dbReference>
<name>A0A2A4G6L7_9FLAO</name>
<accession>A0A2A4G6L7</accession>
<dbReference type="InterPro" id="IPR009057">
    <property type="entry name" value="Homeodomain-like_sf"/>
</dbReference>
<evidence type="ECO:0000259" key="4">
    <source>
        <dbReference type="PROSITE" id="PS01124"/>
    </source>
</evidence>
<keyword evidence="6" id="KW-1185">Reference proteome</keyword>
<dbReference type="EMBL" id="NBWU01000004">
    <property type="protein sequence ID" value="PCE64073.1"/>
    <property type="molecule type" value="Genomic_DNA"/>
</dbReference>
<dbReference type="GO" id="GO:0043565">
    <property type="term" value="F:sequence-specific DNA binding"/>
    <property type="evidence" value="ECO:0007669"/>
    <property type="project" value="InterPro"/>
</dbReference>
<dbReference type="AlphaFoldDB" id="A0A2A4G6L7"/>
<dbReference type="OrthoDB" id="323290at2"/>
<dbReference type="InterPro" id="IPR018060">
    <property type="entry name" value="HTH_AraC"/>
</dbReference>
<dbReference type="Pfam" id="PF12833">
    <property type="entry name" value="HTH_18"/>
    <property type="match status" value="1"/>
</dbReference>
<evidence type="ECO:0000256" key="2">
    <source>
        <dbReference type="ARBA" id="ARBA00023125"/>
    </source>
</evidence>
<dbReference type="InterPro" id="IPR018062">
    <property type="entry name" value="HTH_AraC-typ_CS"/>
</dbReference>
<proteinExistence type="predicted"/>
<dbReference type="InterPro" id="IPR050204">
    <property type="entry name" value="AraC_XylS_family_regulators"/>
</dbReference>
<dbReference type="SUPFAM" id="SSF46689">
    <property type="entry name" value="Homeodomain-like"/>
    <property type="match status" value="1"/>
</dbReference>
<dbReference type="Gene3D" id="1.10.10.60">
    <property type="entry name" value="Homeodomain-like"/>
    <property type="match status" value="1"/>
</dbReference>
<dbReference type="PANTHER" id="PTHR46796">
    <property type="entry name" value="HTH-TYPE TRANSCRIPTIONAL ACTIVATOR RHAS-RELATED"/>
    <property type="match status" value="1"/>
</dbReference>
<dbReference type="SMART" id="SM00342">
    <property type="entry name" value="HTH_ARAC"/>
    <property type="match status" value="1"/>
</dbReference>
<sequence>MEYHTFPPHPDIEALVNCYWSLEIPARPQPERQRILADGTLEMVFILGDDIKRYTSEEEFILQPRAMVLGHTLEPFYVEPTGRVQSFAVRFYPYGFINLIPATLGELANKETPLAYLIGKETAEALETQIIAAADTQERIAIIERFLMDKLQSADTVDQIVSSTVTSLLQTQGATAIAEILKENGISRRQLERKFAANIGLSPKQMAKLIRLQAALKLVLNEDDTKLTQIAYDSAYYDQAHFIKDFKEFTGLNPKAFLGHASMELSSVFYK</sequence>
<keyword evidence="2" id="KW-0238">DNA-binding</keyword>
<dbReference type="GO" id="GO:0003700">
    <property type="term" value="F:DNA-binding transcription factor activity"/>
    <property type="evidence" value="ECO:0007669"/>
    <property type="project" value="InterPro"/>
</dbReference>
<evidence type="ECO:0000256" key="3">
    <source>
        <dbReference type="ARBA" id="ARBA00023163"/>
    </source>
</evidence>
<evidence type="ECO:0000256" key="1">
    <source>
        <dbReference type="ARBA" id="ARBA00023015"/>
    </source>
</evidence>
<dbReference type="RefSeq" id="WP_097442800.1">
    <property type="nucleotide sequence ID" value="NZ_NBWU01000004.1"/>
</dbReference>
<reference evidence="5 6" key="1">
    <citation type="submission" date="2017-04" db="EMBL/GenBank/DDBJ databases">
        <title>A new member of the family Flavobacteriaceae isolated from ascidians.</title>
        <authorList>
            <person name="Chen L."/>
        </authorList>
    </citation>
    <scope>NUCLEOTIDE SEQUENCE [LARGE SCALE GENOMIC DNA]</scope>
    <source>
        <strain evidence="5 6">HQA918</strain>
    </source>
</reference>
<evidence type="ECO:0000313" key="6">
    <source>
        <dbReference type="Proteomes" id="UP000219559"/>
    </source>
</evidence>
<protein>
    <submittedName>
        <fullName evidence="5">AraC family transcriptional regulator</fullName>
    </submittedName>
</protein>
<dbReference type="PROSITE" id="PS01124">
    <property type="entry name" value="HTH_ARAC_FAMILY_2"/>
    <property type="match status" value="1"/>
</dbReference>
<keyword evidence="1" id="KW-0805">Transcription regulation</keyword>
<dbReference type="Proteomes" id="UP000219559">
    <property type="component" value="Unassembled WGS sequence"/>
</dbReference>
<dbReference type="PANTHER" id="PTHR46796:SF13">
    <property type="entry name" value="HTH-TYPE TRANSCRIPTIONAL ACTIVATOR RHAS"/>
    <property type="match status" value="1"/>
</dbReference>